<dbReference type="RefSeq" id="WP_283076448.1">
    <property type="nucleotide sequence ID" value="NZ_CP121671.1"/>
</dbReference>
<feature type="transmembrane region" description="Helical" evidence="1">
    <location>
        <begin position="172"/>
        <end position="192"/>
    </location>
</feature>
<keyword evidence="1" id="KW-0812">Transmembrane</keyword>
<evidence type="ECO:0000313" key="3">
    <source>
        <dbReference type="Proteomes" id="UP001221597"/>
    </source>
</evidence>
<dbReference type="InterPro" id="IPR011737">
    <property type="entry name" value="CHP02206_TP0381"/>
</dbReference>
<feature type="transmembrane region" description="Helical" evidence="1">
    <location>
        <begin position="50"/>
        <end position="69"/>
    </location>
</feature>
<feature type="transmembrane region" description="Helical" evidence="1">
    <location>
        <begin position="212"/>
        <end position="231"/>
    </location>
</feature>
<accession>A0ABY8J0N6</accession>
<name>A0ABY8J0N6_9BACI</name>
<sequence>MQKWFGPWINQPFQLFGTAHLIMLIVFSAGMAALYLFSANLRKGTRSHHVVRWGLFFLLITSEISYQVWTLSNGLFSPAEHLPLHLCGIASLIAMAGLLTYQKKLIQINYFIGIIPALLALITPDIPHGYEHYRFWKFFLHHMAIPWASFFLLVTSSVSINWRVMSKTYSYLILYAMFIGGMNHLIGSNYLYLSGPPAANTPLNYLGEGLQYYLNLSLLALAVFSLMLGIYRKGRLSFPS</sequence>
<organism evidence="2 3">
    <name type="scientific">Halobacillus naozhouensis</name>
    <dbReference type="NCBI Taxonomy" id="554880"/>
    <lineage>
        <taxon>Bacteria</taxon>
        <taxon>Bacillati</taxon>
        <taxon>Bacillota</taxon>
        <taxon>Bacilli</taxon>
        <taxon>Bacillales</taxon>
        <taxon>Bacillaceae</taxon>
        <taxon>Halobacillus</taxon>
    </lineage>
</organism>
<keyword evidence="3" id="KW-1185">Reference proteome</keyword>
<feature type="transmembrane region" description="Helical" evidence="1">
    <location>
        <begin position="108"/>
        <end position="126"/>
    </location>
</feature>
<proteinExistence type="predicted"/>
<feature type="transmembrane region" description="Helical" evidence="1">
    <location>
        <begin position="81"/>
        <end position="101"/>
    </location>
</feature>
<dbReference type="Proteomes" id="UP001221597">
    <property type="component" value="Chromosome"/>
</dbReference>
<evidence type="ECO:0000256" key="1">
    <source>
        <dbReference type="SAM" id="Phobius"/>
    </source>
</evidence>
<reference evidence="2 3" key="1">
    <citation type="submission" date="2023-04" db="EMBL/GenBank/DDBJ databases">
        <title>Genome sequence of Halobacillus naozhouensis KACC 21980.</title>
        <authorList>
            <person name="Kim S."/>
            <person name="Heo J."/>
            <person name="Kwon S.-W."/>
        </authorList>
    </citation>
    <scope>NUCLEOTIDE SEQUENCE [LARGE SCALE GENOMIC DNA]</scope>
    <source>
        <strain evidence="2 3">KCTC 13234</strain>
    </source>
</reference>
<dbReference type="Pfam" id="PF14808">
    <property type="entry name" value="TMEM164"/>
    <property type="match status" value="1"/>
</dbReference>
<keyword evidence="1" id="KW-1133">Transmembrane helix</keyword>
<feature type="transmembrane region" description="Helical" evidence="1">
    <location>
        <begin position="138"/>
        <end position="160"/>
    </location>
</feature>
<protein>
    <submittedName>
        <fullName evidence="2">TIGR02206 family membrane protein</fullName>
    </submittedName>
</protein>
<keyword evidence="1" id="KW-0472">Membrane</keyword>
<dbReference type="EMBL" id="CP121671">
    <property type="protein sequence ID" value="WFT74451.1"/>
    <property type="molecule type" value="Genomic_DNA"/>
</dbReference>
<gene>
    <name evidence="2" type="ORF">P9989_19185</name>
</gene>
<dbReference type="NCBIfam" id="TIGR02206">
    <property type="entry name" value="intg_mem_TP0381"/>
    <property type="match status" value="1"/>
</dbReference>
<feature type="transmembrane region" description="Helical" evidence="1">
    <location>
        <begin position="20"/>
        <end position="38"/>
    </location>
</feature>
<evidence type="ECO:0000313" key="2">
    <source>
        <dbReference type="EMBL" id="WFT74451.1"/>
    </source>
</evidence>